<proteinExistence type="predicted"/>
<protein>
    <submittedName>
        <fullName evidence="2">Thioredoxin</fullName>
    </submittedName>
</protein>
<dbReference type="SUPFAM" id="SSF52833">
    <property type="entry name" value="Thioredoxin-like"/>
    <property type="match status" value="1"/>
</dbReference>
<dbReference type="Proteomes" id="UP000032067">
    <property type="component" value="Unassembled WGS sequence"/>
</dbReference>
<dbReference type="PANTHER" id="PTHR43601:SF3">
    <property type="entry name" value="THIOREDOXIN, MITOCHONDRIAL"/>
    <property type="match status" value="1"/>
</dbReference>
<dbReference type="EMBL" id="JXQQ01000020">
    <property type="protein sequence ID" value="KIQ33712.1"/>
    <property type="molecule type" value="Genomic_DNA"/>
</dbReference>
<reference evidence="2 3" key="1">
    <citation type="submission" date="2014-12" db="EMBL/GenBank/DDBJ databases">
        <title>16Stimator: statistical estimation of ribosomal gene copy numbers from draft genome assemblies.</title>
        <authorList>
            <person name="Perisin M.A."/>
            <person name="Vetter M."/>
            <person name="Gilbert J.A."/>
            <person name="Bergelson J."/>
        </authorList>
    </citation>
    <scope>NUCLEOTIDE SEQUENCE [LARGE SCALE GENOMIC DNA]</scope>
    <source>
        <strain evidence="2 3">MEDvA23</strain>
    </source>
</reference>
<dbReference type="RefSeq" id="WP_042578623.1">
    <property type="nucleotide sequence ID" value="NZ_JXQQ01000020.1"/>
</dbReference>
<dbReference type="AlphaFoldDB" id="A0A0D0L5P6"/>
<dbReference type="InterPro" id="IPR013766">
    <property type="entry name" value="Thioredoxin_domain"/>
</dbReference>
<dbReference type="OrthoDB" id="8521206at2"/>
<evidence type="ECO:0000259" key="1">
    <source>
        <dbReference type="PROSITE" id="PS51352"/>
    </source>
</evidence>
<dbReference type="Gene3D" id="3.40.30.10">
    <property type="entry name" value="Glutaredoxin"/>
    <property type="match status" value="1"/>
</dbReference>
<evidence type="ECO:0000313" key="2">
    <source>
        <dbReference type="EMBL" id="KIQ33712.1"/>
    </source>
</evidence>
<comment type="caution">
    <text evidence="2">The sequence shown here is derived from an EMBL/GenBank/DDBJ whole genome shotgun (WGS) entry which is preliminary data.</text>
</comment>
<sequence>MSALPDPSAATDSAGPADPAGNAPWVVCLCAEWCGTCRDYRPLFEQVARAHPQLRFGWVDIEDHADIADGFDVETFPTLLVAGADGTRFLGPLLPHAETLSRMLGALQTPQPSSLDVDLLLAVLNKKPGTFSV</sequence>
<dbReference type="GO" id="GO:0045454">
    <property type="term" value="P:cell redox homeostasis"/>
    <property type="evidence" value="ECO:0007669"/>
    <property type="project" value="TreeGrafter"/>
</dbReference>
<dbReference type="PANTHER" id="PTHR43601">
    <property type="entry name" value="THIOREDOXIN, MITOCHONDRIAL"/>
    <property type="match status" value="1"/>
</dbReference>
<accession>A0A0D0L5P6</accession>
<dbReference type="CDD" id="cd02947">
    <property type="entry name" value="TRX_family"/>
    <property type="match status" value="1"/>
</dbReference>
<organism evidence="2 3">
    <name type="scientific">Variovorax paradoxus</name>
    <dbReference type="NCBI Taxonomy" id="34073"/>
    <lineage>
        <taxon>Bacteria</taxon>
        <taxon>Pseudomonadati</taxon>
        <taxon>Pseudomonadota</taxon>
        <taxon>Betaproteobacteria</taxon>
        <taxon>Burkholderiales</taxon>
        <taxon>Comamonadaceae</taxon>
        <taxon>Variovorax</taxon>
    </lineage>
</organism>
<feature type="domain" description="Thioredoxin" evidence="1">
    <location>
        <begin position="1"/>
        <end position="109"/>
    </location>
</feature>
<dbReference type="PROSITE" id="PS51352">
    <property type="entry name" value="THIOREDOXIN_2"/>
    <property type="match status" value="1"/>
</dbReference>
<gene>
    <name evidence="2" type="ORF">RT97_10030</name>
</gene>
<name>A0A0D0L5P6_VARPD</name>
<dbReference type="Pfam" id="PF00085">
    <property type="entry name" value="Thioredoxin"/>
    <property type="match status" value="1"/>
</dbReference>
<dbReference type="InterPro" id="IPR036249">
    <property type="entry name" value="Thioredoxin-like_sf"/>
</dbReference>
<evidence type="ECO:0000313" key="3">
    <source>
        <dbReference type="Proteomes" id="UP000032067"/>
    </source>
</evidence>